<reference evidence="7" key="1">
    <citation type="submission" date="2019-09" db="EMBL/GenBank/DDBJ databases">
        <title>Bird 10,000 Genomes (B10K) Project - Family phase.</title>
        <authorList>
            <person name="Zhang G."/>
        </authorList>
    </citation>
    <scope>NUCLEOTIDE SEQUENCE</scope>
    <source>
        <strain evidence="7">B10K-DU-002-50</strain>
        <tissue evidence="7">Muscle</tissue>
    </source>
</reference>
<keyword evidence="3" id="KW-0963">Cytoplasm</keyword>
<evidence type="ECO:0000256" key="1">
    <source>
        <dbReference type="ARBA" id="ARBA00004138"/>
    </source>
</evidence>
<dbReference type="InterPro" id="IPR053879">
    <property type="entry name" value="HYDIN_VesB_CFA65-like_Ig"/>
</dbReference>
<comment type="caution">
    <text evidence="7">The sequence shown here is derived from an EMBL/GenBank/DDBJ whole genome shotgun (WGS) entry which is preliminary data.</text>
</comment>
<proteinExistence type="predicted"/>
<accession>A0A852EYJ6</accession>
<dbReference type="InterPro" id="IPR008962">
    <property type="entry name" value="PapD-like_sf"/>
</dbReference>
<feature type="non-terminal residue" evidence="7">
    <location>
        <position position="274"/>
    </location>
</feature>
<feature type="non-terminal residue" evidence="7">
    <location>
        <position position="1"/>
    </location>
</feature>
<organism evidence="7 8">
    <name type="scientific">Vidua macroura</name>
    <name type="common">Pin-tailed whydah</name>
    <dbReference type="NCBI Taxonomy" id="187451"/>
    <lineage>
        <taxon>Eukaryota</taxon>
        <taxon>Metazoa</taxon>
        <taxon>Chordata</taxon>
        <taxon>Craniata</taxon>
        <taxon>Vertebrata</taxon>
        <taxon>Euteleostomi</taxon>
        <taxon>Archelosauria</taxon>
        <taxon>Archosauria</taxon>
        <taxon>Dinosauria</taxon>
        <taxon>Saurischia</taxon>
        <taxon>Theropoda</taxon>
        <taxon>Coelurosauria</taxon>
        <taxon>Aves</taxon>
        <taxon>Neognathae</taxon>
        <taxon>Neoaves</taxon>
        <taxon>Telluraves</taxon>
        <taxon>Australaves</taxon>
        <taxon>Passeriformes</taxon>
        <taxon>Passeroidea</taxon>
        <taxon>Estrildidae</taxon>
        <taxon>Viduinae</taxon>
        <taxon>Vidua</taxon>
    </lineage>
</organism>
<protein>
    <submittedName>
        <fullName evidence="7">HYDIN protein</fullName>
    </submittedName>
</protein>
<dbReference type="Proteomes" id="UP000656497">
    <property type="component" value="Unassembled WGS sequence"/>
</dbReference>
<evidence type="ECO:0000313" key="8">
    <source>
        <dbReference type="Proteomes" id="UP000656497"/>
    </source>
</evidence>
<feature type="domain" description="HYDIN/VesB/CFA65-like Ig-like" evidence="6">
    <location>
        <begin position="27"/>
        <end position="118"/>
    </location>
</feature>
<dbReference type="GO" id="GO:0005930">
    <property type="term" value="C:axoneme"/>
    <property type="evidence" value="ECO:0007669"/>
    <property type="project" value="TreeGrafter"/>
</dbReference>
<comment type="subcellular location">
    <subcellularLocation>
        <location evidence="1">Cell projection</location>
        <location evidence="1">Cilium</location>
    </subcellularLocation>
    <subcellularLocation>
        <location evidence="2">Cytoplasm</location>
    </subcellularLocation>
</comment>
<evidence type="ECO:0000256" key="2">
    <source>
        <dbReference type="ARBA" id="ARBA00004496"/>
    </source>
</evidence>
<evidence type="ECO:0000313" key="7">
    <source>
        <dbReference type="EMBL" id="NXQ08431.1"/>
    </source>
</evidence>
<dbReference type="InterPro" id="IPR013783">
    <property type="entry name" value="Ig-like_fold"/>
</dbReference>
<dbReference type="Gene3D" id="2.60.40.10">
    <property type="entry name" value="Immunoglobulins"/>
    <property type="match status" value="2"/>
</dbReference>
<evidence type="ECO:0000256" key="5">
    <source>
        <dbReference type="ARBA" id="ARBA00023273"/>
    </source>
</evidence>
<dbReference type="PANTHER" id="PTHR23053:SF0">
    <property type="entry name" value="HYDROCEPHALUS-INDUCING PROTEIN HOMOLOG"/>
    <property type="match status" value="1"/>
</dbReference>
<keyword evidence="8" id="KW-1185">Reference proteome</keyword>
<dbReference type="InterPro" id="IPR033305">
    <property type="entry name" value="Hydin-like"/>
</dbReference>
<keyword evidence="4" id="KW-0969">Cilium</keyword>
<dbReference type="GO" id="GO:1904158">
    <property type="term" value="P:axonemal central apparatus assembly"/>
    <property type="evidence" value="ECO:0007669"/>
    <property type="project" value="TreeGrafter"/>
</dbReference>
<dbReference type="SUPFAM" id="SSF49354">
    <property type="entry name" value="PapD-like"/>
    <property type="match status" value="1"/>
</dbReference>
<evidence type="ECO:0000259" key="6">
    <source>
        <dbReference type="Pfam" id="PF22544"/>
    </source>
</evidence>
<dbReference type="PANTHER" id="PTHR23053">
    <property type="entry name" value="DLEC1 DELETED IN LUNG AND ESOPHAGEAL CANCER 1"/>
    <property type="match status" value="1"/>
</dbReference>
<name>A0A852EYJ6_VIDMA</name>
<evidence type="ECO:0000256" key="4">
    <source>
        <dbReference type="ARBA" id="ARBA00023069"/>
    </source>
</evidence>
<dbReference type="EMBL" id="WBNN01038611">
    <property type="protein sequence ID" value="NXQ08431.1"/>
    <property type="molecule type" value="Genomic_DNA"/>
</dbReference>
<dbReference type="Pfam" id="PF22544">
    <property type="entry name" value="HYDIN_VesB_CFA65-like_Ig"/>
    <property type="match status" value="1"/>
</dbReference>
<dbReference type="AlphaFoldDB" id="A0A852EYJ6"/>
<keyword evidence="5" id="KW-0966">Cell projection</keyword>
<sequence length="274" mass="30985">QDYVHELVCITARERIVVPIRAIGAKAILDFPDQLDFSKCPVKYSSQKTLVVRNVSHRAARYQLSTQSPFFVVPATGTLGAGDSMRVTVGFHPLTTGDHSGWLCCNTGEESIHTKLHGEAVDLNIGLSTNSVEVEKTFITMSNHTTMFIKNRSNITAHFQWKTFPTEEDENEVKRRQCHLLHLPSEVWLETLMEEKEIRKVKGFCEDRIALLRNMVQEEVAKVQEDPMLFSNDIFFIEPVEGEIGPHCSAEIKVTFKPLEALEYQSVAYCNISG</sequence>
<gene>
    <name evidence="7" type="primary">Hydin_7</name>
    <name evidence="7" type="ORF">VIDMAC_R08204</name>
</gene>
<dbReference type="GO" id="GO:0003341">
    <property type="term" value="P:cilium movement"/>
    <property type="evidence" value="ECO:0007669"/>
    <property type="project" value="TreeGrafter"/>
</dbReference>
<evidence type="ECO:0000256" key="3">
    <source>
        <dbReference type="ARBA" id="ARBA00022490"/>
    </source>
</evidence>